<gene>
    <name evidence="1" type="ORF">EG244_19705</name>
</gene>
<protein>
    <recommendedName>
        <fullName evidence="3">Transposase DDE domain-containing protein</fullName>
    </recommendedName>
</protein>
<comment type="caution">
    <text evidence="1">The sequence shown here is derived from an EMBL/GenBank/DDBJ whole genome shotgun (WGS) entry which is preliminary data.</text>
</comment>
<reference evidence="1 2" key="1">
    <citation type="submission" date="2018-11" db="EMBL/GenBank/DDBJ databases">
        <title>Gemmobacter sp. nov., YIM 102744-1 draft genome.</title>
        <authorList>
            <person name="Li G."/>
            <person name="Jiang Y."/>
        </authorList>
    </citation>
    <scope>NUCLEOTIDE SEQUENCE [LARGE SCALE GENOMIC DNA]</scope>
    <source>
        <strain evidence="1 2">YIM 102744-1</strain>
    </source>
</reference>
<keyword evidence="2" id="KW-1185">Reference proteome</keyword>
<sequence length="32" mass="3748">MEWEKKPSDKRNGQQTYSDAAIQAHLTLKLLF</sequence>
<dbReference type="Proteomes" id="UP000282125">
    <property type="component" value="Unassembled WGS sequence"/>
</dbReference>
<dbReference type="EMBL" id="RRAZ01000064">
    <property type="protein sequence ID" value="RRH68306.1"/>
    <property type="molecule type" value="Genomic_DNA"/>
</dbReference>
<name>A0A3P3D3Z6_9RHOB</name>
<organism evidence="1 2">
    <name type="scientific">Falsigemmobacter faecalis</name>
    <dbReference type="NCBI Taxonomy" id="2488730"/>
    <lineage>
        <taxon>Bacteria</taxon>
        <taxon>Pseudomonadati</taxon>
        <taxon>Pseudomonadota</taxon>
        <taxon>Alphaproteobacteria</taxon>
        <taxon>Rhodobacterales</taxon>
        <taxon>Paracoccaceae</taxon>
        <taxon>Falsigemmobacter</taxon>
    </lineage>
</organism>
<evidence type="ECO:0008006" key="3">
    <source>
        <dbReference type="Google" id="ProtNLM"/>
    </source>
</evidence>
<dbReference type="OrthoDB" id="8451553at2"/>
<evidence type="ECO:0000313" key="2">
    <source>
        <dbReference type="Proteomes" id="UP000282125"/>
    </source>
</evidence>
<dbReference type="AlphaFoldDB" id="A0A3P3D3Z6"/>
<proteinExistence type="predicted"/>
<evidence type="ECO:0000313" key="1">
    <source>
        <dbReference type="EMBL" id="RRH68306.1"/>
    </source>
</evidence>
<accession>A0A3P3D3Z6</accession>